<organism evidence="2 3">
    <name type="scientific">Kibdelosporangium persicum</name>
    <dbReference type="NCBI Taxonomy" id="2698649"/>
    <lineage>
        <taxon>Bacteria</taxon>
        <taxon>Bacillati</taxon>
        <taxon>Actinomycetota</taxon>
        <taxon>Actinomycetes</taxon>
        <taxon>Pseudonocardiales</taxon>
        <taxon>Pseudonocardiaceae</taxon>
        <taxon>Kibdelosporangium</taxon>
    </lineage>
</organism>
<evidence type="ECO:0000313" key="3">
    <source>
        <dbReference type="Proteomes" id="UP000763557"/>
    </source>
</evidence>
<dbReference type="Gene3D" id="3.40.50.720">
    <property type="entry name" value="NAD(P)-binding Rossmann-like Domain"/>
    <property type="match status" value="1"/>
</dbReference>
<protein>
    <submittedName>
        <fullName evidence="2">Nucleoside-diphosphate-sugar epimerase</fullName>
    </submittedName>
</protein>
<dbReference type="InterPro" id="IPR036291">
    <property type="entry name" value="NAD(P)-bd_dom_sf"/>
</dbReference>
<dbReference type="Proteomes" id="UP000763557">
    <property type="component" value="Unassembled WGS sequence"/>
</dbReference>
<name>A0ABX2FB44_9PSEU</name>
<dbReference type="Pfam" id="PF01370">
    <property type="entry name" value="Epimerase"/>
    <property type="match status" value="1"/>
</dbReference>
<dbReference type="EMBL" id="JAAATY010000017">
    <property type="protein sequence ID" value="NRN67980.1"/>
    <property type="molecule type" value="Genomic_DNA"/>
</dbReference>
<dbReference type="RefSeq" id="WP_173136558.1">
    <property type="nucleotide sequence ID" value="NZ_CBCSGW010000009.1"/>
</dbReference>
<proteinExistence type="predicted"/>
<evidence type="ECO:0000259" key="1">
    <source>
        <dbReference type="Pfam" id="PF01370"/>
    </source>
</evidence>
<reference evidence="2 3" key="1">
    <citation type="submission" date="2020-01" db="EMBL/GenBank/DDBJ databases">
        <title>Kibdelosporangium persica a novel Actinomycetes from a hot desert in Iran.</title>
        <authorList>
            <person name="Safaei N."/>
            <person name="Zaburannyi N."/>
            <person name="Mueller R."/>
            <person name="Wink J."/>
        </authorList>
    </citation>
    <scope>NUCLEOTIDE SEQUENCE [LARGE SCALE GENOMIC DNA]</scope>
    <source>
        <strain evidence="2 3">4NS15</strain>
    </source>
</reference>
<accession>A0ABX2FB44</accession>
<feature type="domain" description="NAD-dependent epimerase/dehydratase" evidence="1">
    <location>
        <begin position="10"/>
        <end position="250"/>
    </location>
</feature>
<dbReference type="PANTHER" id="PTHR43245">
    <property type="entry name" value="BIFUNCTIONAL POLYMYXIN RESISTANCE PROTEIN ARNA"/>
    <property type="match status" value="1"/>
</dbReference>
<evidence type="ECO:0000313" key="2">
    <source>
        <dbReference type="EMBL" id="NRN67980.1"/>
    </source>
</evidence>
<sequence>MSSNSSRRSVVVLGASGLLGTAVTRELAGLPIELRVVGRRLTNVPERPVADVEVRTADLTEPHELARAVAGADAIIHLVAHIAGPATWRVSAGDAVAERVNLGLVHDLISVLRAQRRATPPVVLFAGSMSQVGHPTGGRIDGTEPDNPLTTYDRQKQAAENALKAATAEGVLRGVTLRLATLFSQGTDSIALDRGVVSAMARRAWAGEPLTMWHDGTVKRDLLCVDDAAAAFADALDHADRLAGGHWLVGTGLATSIADLFRSIAEAMSAATGKPPVPVISTQPAEQSLQTDQLDFVLDPGPFERATGWRARIPLAEALKRTAVAIADHAERTHAATSA</sequence>
<keyword evidence="3" id="KW-1185">Reference proteome</keyword>
<dbReference type="InterPro" id="IPR001509">
    <property type="entry name" value="Epimerase_deHydtase"/>
</dbReference>
<gene>
    <name evidence="2" type="ORF">GC106_52210</name>
</gene>
<comment type="caution">
    <text evidence="2">The sequence shown here is derived from an EMBL/GenBank/DDBJ whole genome shotgun (WGS) entry which is preliminary data.</text>
</comment>
<dbReference type="SUPFAM" id="SSF51735">
    <property type="entry name" value="NAD(P)-binding Rossmann-fold domains"/>
    <property type="match status" value="1"/>
</dbReference>
<dbReference type="InterPro" id="IPR050177">
    <property type="entry name" value="Lipid_A_modif_metabolic_enz"/>
</dbReference>